<dbReference type="PANTHER" id="PTHR13802">
    <property type="entry name" value="MUCIN 4-RELATED"/>
    <property type="match status" value="1"/>
</dbReference>
<evidence type="ECO:0000256" key="1">
    <source>
        <dbReference type="ARBA" id="ARBA00004370"/>
    </source>
</evidence>
<dbReference type="GeneID" id="105312640"/>
<evidence type="ECO:0000256" key="3">
    <source>
        <dbReference type="ARBA" id="ARBA00022989"/>
    </source>
</evidence>
<dbReference type="InterPro" id="IPR056619">
    <property type="entry name" value="C8-3_MUC4"/>
</dbReference>
<dbReference type="PROSITE" id="PS51233">
    <property type="entry name" value="VWFD"/>
    <property type="match status" value="1"/>
</dbReference>
<evidence type="ECO:0008006" key="10">
    <source>
        <dbReference type="Google" id="ProtNLM"/>
    </source>
</evidence>
<dbReference type="SMART" id="SM00216">
    <property type="entry name" value="VWD"/>
    <property type="match status" value="1"/>
</dbReference>
<dbReference type="Pfam" id="PF23263">
    <property type="entry name" value="C8-3_MUC4"/>
    <property type="match status" value="1"/>
</dbReference>
<dbReference type="KEGG" id="aqu:105312640"/>
<dbReference type="RefSeq" id="XP_019851622.1">
    <property type="nucleotide sequence ID" value="XM_019996063.1"/>
</dbReference>
<name>A0AAN0J4E7_AMPQE</name>
<protein>
    <recommendedName>
        <fullName evidence="10">VWFD domain-containing protein</fullName>
    </recommendedName>
</protein>
<keyword evidence="3" id="KW-1133">Transmembrane helix</keyword>
<dbReference type="SMART" id="SM00723">
    <property type="entry name" value="AMOP"/>
    <property type="match status" value="1"/>
</dbReference>
<evidence type="ECO:0000313" key="9">
    <source>
        <dbReference type="Proteomes" id="UP000007879"/>
    </source>
</evidence>
<dbReference type="Proteomes" id="UP000007879">
    <property type="component" value="Unassembled WGS sequence"/>
</dbReference>
<dbReference type="InterPro" id="IPR005533">
    <property type="entry name" value="AMOP_dom"/>
</dbReference>
<dbReference type="AlphaFoldDB" id="A0AAN0J4E7"/>
<evidence type="ECO:0000259" key="6">
    <source>
        <dbReference type="PROSITE" id="PS50856"/>
    </source>
</evidence>
<dbReference type="InterPro" id="IPR051495">
    <property type="entry name" value="Epithelial_Barrier/Signaling"/>
</dbReference>
<dbReference type="EnsemblMetazoa" id="XM_019996063.1">
    <property type="protein sequence ID" value="XP_019851622.1"/>
    <property type="gene ID" value="LOC105312640"/>
</dbReference>
<keyword evidence="4" id="KW-0472">Membrane</keyword>
<organism evidence="8 9">
    <name type="scientific">Amphimedon queenslandica</name>
    <name type="common">Sponge</name>
    <dbReference type="NCBI Taxonomy" id="400682"/>
    <lineage>
        <taxon>Eukaryota</taxon>
        <taxon>Metazoa</taxon>
        <taxon>Porifera</taxon>
        <taxon>Demospongiae</taxon>
        <taxon>Heteroscleromorpha</taxon>
        <taxon>Haplosclerida</taxon>
        <taxon>Niphatidae</taxon>
        <taxon>Amphimedon</taxon>
    </lineage>
</organism>
<comment type="subcellular location">
    <subcellularLocation>
        <location evidence="1">Membrane</location>
    </subcellularLocation>
</comment>
<feature type="domain" description="AMOP" evidence="6">
    <location>
        <begin position="89"/>
        <end position="211"/>
    </location>
</feature>
<evidence type="ECO:0000313" key="8">
    <source>
        <dbReference type="EnsemblMetazoa" id="XP_019851622.1"/>
    </source>
</evidence>
<dbReference type="GO" id="GO:0016020">
    <property type="term" value="C:membrane"/>
    <property type="evidence" value="ECO:0007669"/>
    <property type="project" value="UniProtKB-SubCell"/>
</dbReference>
<reference evidence="9" key="1">
    <citation type="journal article" date="2010" name="Nature">
        <title>The Amphimedon queenslandica genome and the evolution of animal complexity.</title>
        <authorList>
            <person name="Srivastava M."/>
            <person name="Simakov O."/>
            <person name="Chapman J."/>
            <person name="Fahey B."/>
            <person name="Gauthier M.E."/>
            <person name="Mitros T."/>
            <person name="Richards G.S."/>
            <person name="Conaco C."/>
            <person name="Dacre M."/>
            <person name="Hellsten U."/>
            <person name="Larroux C."/>
            <person name="Putnam N.H."/>
            <person name="Stanke M."/>
            <person name="Adamska M."/>
            <person name="Darling A."/>
            <person name="Degnan S.M."/>
            <person name="Oakley T.H."/>
            <person name="Plachetzki D.C."/>
            <person name="Zhai Y."/>
            <person name="Adamski M."/>
            <person name="Calcino A."/>
            <person name="Cummins S.F."/>
            <person name="Goodstein D.M."/>
            <person name="Harris C."/>
            <person name="Jackson D.J."/>
            <person name="Leys S.P."/>
            <person name="Shu S."/>
            <person name="Woodcroft B.J."/>
            <person name="Vervoort M."/>
            <person name="Kosik K.S."/>
            <person name="Manning G."/>
            <person name="Degnan B.M."/>
            <person name="Rokhsar D.S."/>
        </authorList>
    </citation>
    <scope>NUCLEOTIDE SEQUENCE [LARGE SCALE GENOMIC DNA]</scope>
</reference>
<dbReference type="PANTHER" id="PTHR13802:SF52">
    <property type="entry name" value="MUCIN-4"/>
    <property type="match status" value="1"/>
</dbReference>
<sequence length="559" mass="62217">MTNHEHTTSVTFQLVLVSDYTTTYSIYIYNNTSSLSSLTLNSVVGYTAADFINFQNVHYANPSTLDTTLGNTGTAVGQWLYDVSPSTITGSQSEESCLEWVRGQELLSSDWLRDVPLSCPCSLSQATSDWRFNFNNSSRNNCAIAVVTRSQHGLECCYDALGSLVVDTEASGSYHYYHSLFHPEQHLLSDSRPFEDCCVESNNCVLYYKYRPSSNCEGYQPPTPGFIWGDPHFETFDGSTFTFNGVGEYQLIQSSVHELNVQIRLQAYTDRNATVLTAVAIKSASSQLVQFELNSLGSFVLYIGNSEHRDIPRDGEYLVVTETGTYDNAHLSSANPAHINNVYILNSGDSMIVSTGSGAVLNIGKQEGFLYMGVELGPEFSGTTGGLLGSNDGVNNNDYLLRNESVLSYDLTEEQVYYNFGLEWQVSETQSIFHYHSQYTYELYNILTTPTFGLVLLENNPTLNTTAVTTCGTDYGCLYDISLTMDTNLGRTTRIIRQNNQKIRENLVNFPPVITGDRTITVTVGDTPTTVQYIGEDPNTNNETIIRIKVRKREREGCV</sequence>
<evidence type="ECO:0000256" key="4">
    <source>
        <dbReference type="ARBA" id="ARBA00023136"/>
    </source>
</evidence>
<keyword evidence="9" id="KW-1185">Reference proteome</keyword>
<accession>A0AAN0J4E7</accession>
<keyword evidence="5" id="KW-1015">Disulfide bond</keyword>
<keyword evidence="2" id="KW-0812">Transmembrane</keyword>
<proteinExistence type="predicted"/>
<feature type="domain" description="VWFD" evidence="7">
    <location>
        <begin position="223"/>
        <end position="432"/>
    </location>
</feature>
<dbReference type="Pfam" id="PF00094">
    <property type="entry name" value="VWD"/>
    <property type="match status" value="1"/>
</dbReference>
<evidence type="ECO:0000256" key="5">
    <source>
        <dbReference type="ARBA" id="ARBA00023157"/>
    </source>
</evidence>
<reference evidence="8" key="2">
    <citation type="submission" date="2024-06" db="UniProtKB">
        <authorList>
            <consortium name="EnsemblMetazoa"/>
        </authorList>
    </citation>
    <scope>IDENTIFICATION</scope>
</reference>
<evidence type="ECO:0000259" key="7">
    <source>
        <dbReference type="PROSITE" id="PS51233"/>
    </source>
</evidence>
<evidence type="ECO:0000256" key="2">
    <source>
        <dbReference type="ARBA" id="ARBA00022692"/>
    </source>
</evidence>
<dbReference type="InterPro" id="IPR001846">
    <property type="entry name" value="VWF_type-D"/>
</dbReference>
<dbReference type="PROSITE" id="PS50856">
    <property type="entry name" value="AMOP"/>
    <property type="match status" value="1"/>
</dbReference>